<dbReference type="Pfam" id="PF08857">
    <property type="entry name" value="ParBc_2"/>
    <property type="match status" value="1"/>
</dbReference>
<reference evidence="2" key="1">
    <citation type="submission" date="2021-01" db="EMBL/GenBank/DDBJ databases">
        <authorList>
            <person name="Corre E."/>
            <person name="Pelletier E."/>
            <person name="Niang G."/>
            <person name="Scheremetjew M."/>
            <person name="Finn R."/>
            <person name="Kale V."/>
            <person name="Holt S."/>
            <person name="Cochrane G."/>
            <person name="Meng A."/>
            <person name="Brown T."/>
            <person name="Cohen L."/>
        </authorList>
    </citation>
    <scope>NUCLEOTIDE SEQUENCE</scope>
    <source>
        <strain evidence="2">RCC927</strain>
    </source>
</reference>
<organism evidence="2">
    <name type="scientific">Prasinoderma singulare</name>
    <dbReference type="NCBI Taxonomy" id="676789"/>
    <lineage>
        <taxon>Eukaryota</taxon>
        <taxon>Viridiplantae</taxon>
        <taxon>Prasinodermophyta</taxon>
        <taxon>Prasinodermophyceae</taxon>
        <taxon>Prasinodermales</taxon>
        <taxon>Prasinodermaceae</taxon>
        <taxon>Prasinoderma</taxon>
    </lineage>
</organism>
<dbReference type="EMBL" id="HBHY01000016">
    <property type="protein sequence ID" value="CAE0124225.1"/>
    <property type="molecule type" value="Transcribed_RNA"/>
</dbReference>
<evidence type="ECO:0000313" key="2">
    <source>
        <dbReference type="EMBL" id="CAE0124225.1"/>
    </source>
</evidence>
<dbReference type="InterPro" id="IPR036086">
    <property type="entry name" value="ParB/Sulfiredoxin_sf"/>
</dbReference>
<evidence type="ECO:0000256" key="1">
    <source>
        <dbReference type="SAM" id="MobiDB-lite"/>
    </source>
</evidence>
<dbReference type="AlphaFoldDB" id="A0A7S3F356"/>
<accession>A0A7S3F356</accession>
<dbReference type="CDD" id="cd16390">
    <property type="entry name" value="ParB_N_Srx_like"/>
    <property type="match status" value="1"/>
</dbReference>
<feature type="region of interest" description="Disordered" evidence="1">
    <location>
        <begin position="1"/>
        <end position="29"/>
    </location>
</feature>
<feature type="region of interest" description="Disordered" evidence="1">
    <location>
        <begin position="313"/>
        <end position="332"/>
    </location>
</feature>
<dbReference type="SUPFAM" id="SSF110849">
    <property type="entry name" value="ParB/Sulfiredoxin"/>
    <property type="match status" value="1"/>
</dbReference>
<dbReference type="Gene3D" id="3.90.1530.10">
    <property type="entry name" value="Conserved hypothetical protein from pyrococcus furiosus pfu- 392566-001, ParB domain"/>
    <property type="match status" value="1"/>
</dbReference>
<protein>
    <recommendedName>
        <fullName evidence="3">ParB-like nuclease</fullName>
    </recommendedName>
</protein>
<gene>
    <name evidence="2" type="ORF">PSIN1315_LOCUS13</name>
</gene>
<evidence type="ECO:0008006" key="3">
    <source>
        <dbReference type="Google" id="ProtNLM"/>
    </source>
</evidence>
<sequence>MSSKKDGVKRARKSAVAMEAQPPQVEQPTHREVWTVARERCRPTQAALGWDWALSKMAKCADASSAQKYMDRKPVPYVTRGDGLMYVLDHHHTLAALELSGWEDVEVTFELVYEFDEGVLDTSNNDLFYGFLSGKGWTYLLDEQYQPISWRELPTGFDLRLYRNDLYRSMGGFCRKYGVLERGTTLEDRLFFEFRWGYLFWLNRNGPDSESENLWTDMRHYRTWCHMTSCLDEIIHNEFDVYKFKPNEVCAVAENFDIDEQVEFGKEVVRPCYRAACWALRDLCENYQAKQPVPLGKMSKLFPGTSVLPGRVLTAPPPKWQGKGSHTTEADV</sequence>
<name>A0A7S3F356_9VIRI</name>
<dbReference type="InterPro" id="IPR014956">
    <property type="entry name" value="ParBc_2"/>
</dbReference>
<proteinExistence type="predicted"/>